<evidence type="ECO:0000313" key="5">
    <source>
        <dbReference type="Proteomes" id="UP000292052"/>
    </source>
</evidence>
<dbReference type="InterPro" id="IPR050373">
    <property type="entry name" value="Fibrinogen_C-term_domain"/>
</dbReference>
<feature type="domain" description="Fibrinogen C-terminal" evidence="3">
    <location>
        <begin position="185"/>
        <end position="409"/>
    </location>
</feature>
<evidence type="ECO:0000256" key="1">
    <source>
        <dbReference type="ARBA" id="ARBA00023157"/>
    </source>
</evidence>
<dbReference type="Gene3D" id="3.90.215.10">
    <property type="entry name" value="Gamma Fibrinogen, chain A, domain 1"/>
    <property type="match status" value="1"/>
</dbReference>
<name>A0A482VX22_ASBVE</name>
<dbReference type="SUPFAM" id="SSF56496">
    <property type="entry name" value="Fibrinogen C-terminal domain-like"/>
    <property type="match status" value="1"/>
</dbReference>
<dbReference type="PROSITE" id="PS51406">
    <property type="entry name" value="FIBRINOGEN_C_2"/>
    <property type="match status" value="1"/>
</dbReference>
<dbReference type="SMART" id="SM00186">
    <property type="entry name" value="FBG"/>
    <property type="match status" value="1"/>
</dbReference>
<dbReference type="Proteomes" id="UP000292052">
    <property type="component" value="Unassembled WGS sequence"/>
</dbReference>
<accession>A0A482VX22</accession>
<sequence>STATSLANIDSNVHNLQERAHVWDTFQLHVSAWNDQLATLDRKADIISKGQEKIIALDSKINTVTDLEYKINEALSKIDNMEDTLSILKEEIQKQHDHKNHDVLFGEFAARGILSTIKMVEKKLDRLLMSQQNSLIRTKNSEEKSKVTIKCNTPQIVEELLNDISSKVDIIFDKISGKEENENEYDIEEYADGCEDLNKNYTNGVYIFGDISELNPKNRAHNEKYCIVRDDGVWTVIQNRDNYSEPQNFNLSWFDYKNGFGNLDTDFWFGNDFISRFSRERRLVLRIELENFDGKRAWAEYSNFLVLSEEERYQIIIGGYKGNASDSFSSHNNSFFSTFDRKNDQAPECCPCAVSYGGGWWFNSCFESNLNGIYYNKPKNNGYFSGIIWEHWLGNYSLKKTTMMVKPLGNQEIEETAIWPHYEDP</sequence>
<dbReference type="InterPro" id="IPR020837">
    <property type="entry name" value="Fibrinogen_CS"/>
</dbReference>
<dbReference type="STRING" id="1661398.A0A482VX22"/>
<evidence type="ECO:0000259" key="3">
    <source>
        <dbReference type="PROSITE" id="PS51406"/>
    </source>
</evidence>
<dbReference type="OrthoDB" id="6145874at2759"/>
<comment type="caution">
    <text evidence="4">The sequence shown here is derived from an EMBL/GenBank/DDBJ whole genome shotgun (WGS) entry which is preliminary data.</text>
</comment>
<keyword evidence="5" id="KW-1185">Reference proteome</keyword>
<feature type="coiled-coil region" evidence="2">
    <location>
        <begin position="64"/>
        <end position="98"/>
    </location>
</feature>
<keyword evidence="1" id="KW-1015">Disulfide bond</keyword>
<feature type="non-terminal residue" evidence="4">
    <location>
        <position position="425"/>
    </location>
</feature>
<organism evidence="4 5">
    <name type="scientific">Asbolus verrucosus</name>
    <name type="common">Desert ironclad beetle</name>
    <dbReference type="NCBI Taxonomy" id="1661398"/>
    <lineage>
        <taxon>Eukaryota</taxon>
        <taxon>Metazoa</taxon>
        <taxon>Ecdysozoa</taxon>
        <taxon>Arthropoda</taxon>
        <taxon>Hexapoda</taxon>
        <taxon>Insecta</taxon>
        <taxon>Pterygota</taxon>
        <taxon>Neoptera</taxon>
        <taxon>Endopterygota</taxon>
        <taxon>Coleoptera</taxon>
        <taxon>Polyphaga</taxon>
        <taxon>Cucujiformia</taxon>
        <taxon>Tenebrionidae</taxon>
        <taxon>Pimeliinae</taxon>
        <taxon>Asbolus</taxon>
    </lineage>
</organism>
<dbReference type="EMBL" id="QDEB01056886">
    <property type="protein sequence ID" value="RZC36978.1"/>
    <property type="molecule type" value="Genomic_DNA"/>
</dbReference>
<dbReference type="InterPro" id="IPR014716">
    <property type="entry name" value="Fibrinogen_a/b/g_C_1"/>
</dbReference>
<dbReference type="PROSITE" id="PS00514">
    <property type="entry name" value="FIBRINOGEN_C_1"/>
    <property type="match status" value="1"/>
</dbReference>
<feature type="non-terminal residue" evidence="4">
    <location>
        <position position="1"/>
    </location>
</feature>
<proteinExistence type="predicted"/>
<dbReference type="GO" id="GO:0005615">
    <property type="term" value="C:extracellular space"/>
    <property type="evidence" value="ECO:0007669"/>
    <property type="project" value="TreeGrafter"/>
</dbReference>
<dbReference type="InterPro" id="IPR002181">
    <property type="entry name" value="Fibrinogen_a/b/g_C_dom"/>
</dbReference>
<reference evidence="4 5" key="1">
    <citation type="submission" date="2017-03" db="EMBL/GenBank/DDBJ databases">
        <title>Genome of the blue death feigning beetle - Asbolus verrucosus.</title>
        <authorList>
            <person name="Rider S.D."/>
        </authorList>
    </citation>
    <scope>NUCLEOTIDE SEQUENCE [LARGE SCALE GENOMIC DNA]</scope>
    <source>
        <strain evidence="4">Butters</strain>
        <tissue evidence="4">Head and leg muscle</tissue>
    </source>
</reference>
<dbReference type="Pfam" id="PF00147">
    <property type="entry name" value="Fibrinogen_C"/>
    <property type="match status" value="1"/>
</dbReference>
<dbReference type="CDD" id="cd00087">
    <property type="entry name" value="FReD"/>
    <property type="match status" value="1"/>
</dbReference>
<gene>
    <name evidence="4" type="ORF">BDFB_006615</name>
</gene>
<dbReference type="InterPro" id="IPR036056">
    <property type="entry name" value="Fibrinogen-like_C"/>
</dbReference>
<evidence type="ECO:0000256" key="2">
    <source>
        <dbReference type="SAM" id="Coils"/>
    </source>
</evidence>
<dbReference type="PANTHER" id="PTHR19143">
    <property type="entry name" value="FIBRINOGEN/TENASCIN/ANGIOPOEITIN"/>
    <property type="match status" value="1"/>
</dbReference>
<dbReference type="AlphaFoldDB" id="A0A482VX22"/>
<evidence type="ECO:0000313" key="4">
    <source>
        <dbReference type="EMBL" id="RZC36978.1"/>
    </source>
</evidence>
<keyword evidence="2" id="KW-0175">Coiled coil</keyword>
<dbReference type="PANTHER" id="PTHR19143:SF459">
    <property type="entry name" value="FIBRINOGEN C-TERMINAL DOMAIN-CONTAINING PROTEIN"/>
    <property type="match status" value="1"/>
</dbReference>
<protein>
    <submittedName>
        <fullName evidence="4">Fibrinogen-like protein 1</fullName>
    </submittedName>
</protein>